<dbReference type="EMBL" id="JAIWYP010000016">
    <property type="protein sequence ID" value="KAH3695229.1"/>
    <property type="molecule type" value="Genomic_DNA"/>
</dbReference>
<protein>
    <submittedName>
        <fullName evidence="2">Uncharacterized protein</fullName>
    </submittedName>
</protein>
<evidence type="ECO:0000313" key="3">
    <source>
        <dbReference type="Proteomes" id="UP000828390"/>
    </source>
</evidence>
<organism evidence="2 3">
    <name type="scientific">Dreissena polymorpha</name>
    <name type="common">Zebra mussel</name>
    <name type="synonym">Mytilus polymorpha</name>
    <dbReference type="NCBI Taxonomy" id="45954"/>
    <lineage>
        <taxon>Eukaryota</taxon>
        <taxon>Metazoa</taxon>
        <taxon>Spiralia</taxon>
        <taxon>Lophotrochozoa</taxon>
        <taxon>Mollusca</taxon>
        <taxon>Bivalvia</taxon>
        <taxon>Autobranchia</taxon>
        <taxon>Heteroconchia</taxon>
        <taxon>Euheterodonta</taxon>
        <taxon>Imparidentia</taxon>
        <taxon>Neoheterodontei</taxon>
        <taxon>Myida</taxon>
        <taxon>Dreissenoidea</taxon>
        <taxon>Dreissenidae</taxon>
        <taxon>Dreissena</taxon>
    </lineage>
</organism>
<feature type="region of interest" description="Disordered" evidence="1">
    <location>
        <begin position="335"/>
        <end position="374"/>
    </location>
</feature>
<reference evidence="2" key="1">
    <citation type="journal article" date="2019" name="bioRxiv">
        <title>The Genome of the Zebra Mussel, Dreissena polymorpha: A Resource for Invasive Species Research.</title>
        <authorList>
            <person name="McCartney M.A."/>
            <person name="Auch B."/>
            <person name="Kono T."/>
            <person name="Mallez S."/>
            <person name="Zhang Y."/>
            <person name="Obille A."/>
            <person name="Becker A."/>
            <person name="Abrahante J.E."/>
            <person name="Garbe J."/>
            <person name="Badalamenti J.P."/>
            <person name="Herman A."/>
            <person name="Mangelson H."/>
            <person name="Liachko I."/>
            <person name="Sullivan S."/>
            <person name="Sone E.D."/>
            <person name="Koren S."/>
            <person name="Silverstein K.A.T."/>
            <person name="Beckman K.B."/>
            <person name="Gohl D.M."/>
        </authorList>
    </citation>
    <scope>NUCLEOTIDE SEQUENCE</scope>
    <source>
        <strain evidence="2">Duluth1</strain>
        <tissue evidence="2">Whole animal</tissue>
    </source>
</reference>
<dbReference type="AlphaFoldDB" id="A0A9D4BHP7"/>
<dbReference type="InterPro" id="IPR011010">
    <property type="entry name" value="DNA_brk_join_enz"/>
</dbReference>
<name>A0A9D4BHP7_DREPO</name>
<keyword evidence="3" id="KW-1185">Reference proteome</keyword>
<proteinExistence type="predicted"/>
<dbReference type="SUPFAM" id="SSF56349">
    <property type="entry name" value="DNA breaking-rejoining enzymes"/>
    <property type="match status" value="1"/>
</dbReference>
<feature type="compositionally biased region" description="Basic and acidic residues" evidence="1">
    <location>
        <begin position="397"/>
        <end position="407"/>
    </location>
</feature>
<accession>A0A9D4BHP7</accession>
<evidence type="ECO:0000256" key="1">
    <source>
        <dbReference type="SAM" id="MobiDB-lite"/>
    </source>
</evidence>
<feature type="compositionally biased region" description="Acidic residues" evidence="1">
    <location>
        <begin position="335"/>
        <end position="360"/>
    </location>
</feature>
<dbReference type="Proteomes" id="UP000828390">
    <property type="component" value="Unassembled WGS sequence"/>
</dbReference>
<sequence>MWTPLLETIKNVAGFEARTCSYASPSYMEKIGSSFKKVAKMLCTKASEVEDGEQEERMSRFIKCYDDKYHERMVFMAKKSIAIERFNTQKLLPIVEDVVKLNTYIRNEASILRSSEPTDLSTPADLKEINSSLCKVSLAEVILFNRKRSGEAERLKTEDFVKGSVNDVVDKDISQTLSKFERHLCKSHFRIETREKRLKRGRRVSIPLTKEMKENLDTLLRLQSKLQIESKYVFMRLSGRKPYRGYDVLKEATEKAKVTHASRITSTSLRKQLATLSQVLNLTESSQDILATFMGHDIPEGTLEVAKVSKILHQLNIGKITQTDAAQLYGNQTIIDEETTVSDEEASSDEDVEESDDQHDEENREGVPSANSKPAVSGFQLHIWISRSRKARSRHTTTADDTTRRAGYENTSGFLRKQPSLKTLRRCHMDINADAEARRNSYS</sequence>
<comment type="caution">
    <text evidence="2">The sequence shown here is derived from an EMBL/GenBank/DDBJ whole genome shotgun (WGS) entry which is preliminary data.</text>
</comment>
<evidence type="ECO:0000313" key="2">
    <source>
        <dbReference type="EMBL" id="KAH3695229.1"/>
    </source>
</evidence>
<dbReference type="PANTHER" id="PTHR33480:SF1">
    <property type="entry name" value="TYR RECOMBINASE DOMAIN-CONTAINING PROTEIN"/>
    <property type="match status" value="1"/>
</dbReference>
<gene>
    <name evidence="2" type="ORF">DPMN_082686</name>
</gene>
<feature type="region of interest" description="Disordered" evidence="1">
    <location>
        <begin position="390"/>
        <end position="410"/>
    </location>
</feature>
<dbReference type="GO" id="GO:0003677">
    <property type="term" value="F:DNA binding"/>
    <property type="evidence" value="ECO:0007669"/>
    <property type="project" value="InterPro"/>
</dbReference>
<dbReference type="PANTHER" id="PTHR33480">
    <property type="entry name" value="SET DOMAIN-CONTAINING PROTEIN-RELATED"/>
    <property type="match status" value="1"/>
</dbReference>
<reference evidence="2" key="2">
    <citation type="submission" date="2020-11" db="EMBL/GenBank/DDBJ databases">
        <authorList>
            <person name="McCartney M.A."/>
            <person name="Auch B."/>
            <person name="Kono T."/>
            <person name="Mallez S."/>
            <person name="Becker A."/>
            <person name="Gohl D.M."/>
            <person name="Silverstein K.A.T."/>
            <person name="Koren S."/>
            <person name="Bechman K.B."/>
            <person name="Herman A."/>
            <person name="Abrahante J.E."/>
            <person name="Garbe J."/>
        </authorList>
    </citation>
    <scope>NUCLEOTIDE SEQUENCE</scope>
    <source>
        <strain evidence="2">Duluth1</strain>
        <tissue evidence="2">Whole animal</tissue>
    </source>
</reference>